<dbReference type="GeneID" id="139183158"/>
<evidence type="ECO:0000256" key="1">
    <source>
        <dbReference type="SAM" id="MobiDB-lite"/>
    </source>
</evidence>
<keyword evidence="2" id="KW-1185">Reference proteome</keyword>
<organism evidence="2 3">
    <name type="scientific">Bos indicus</name>
    <name type="common">Zebu</name>
    <dbReference type="NCBI Taxonomy" id="9915"/>
    <lineage>
        <taxon>Eukaryota</taxon>
        <taxon>Metazoa</taxon>
        <taxon>Chordata</taxon>
        <taxon>Craniata</taxon>
        <taxon>Vertebrata</taxon>
        <taxon>Euteleostomi</taxon>
        <taxon>Mammalia</taxon>
        <taxon>Eutheria</taxon>
        <taxon>Laurasiatheria</taxon>
        <taxon>Artiodactyla</taxon>
        <taxon>Ruminantia</taxon>
        <taxon>Pecora</taxon>
        <taxon>Bovidae</taxon>
        <taxon>Bovinae</taxon>
        <taxon>Bos</taxon>
    </lineage>
</organism>
<accession>A0ABM4SD57</accession>
<sequence length="208" mass="22936">MPAQTVPVYPRRPAPCATPEKRINSSPPLLLPSGFPGYRASNPDGFLCVVPPPARPQGERDHRVVTFTASRPAARLRAELLGDVLQAMGHGCGTHLGGVHLETRSVWRLGVAGVRVGGRTELWPSLCCPQFYFPRPSHPQADFSFLEIKFLFLSQIRVSPGLELCRKTGNSDFVHFKRCERDLCSGGACKHGDFEIQFMNSEPKPFGL</sequence>
<name>A0ABM4SD57_BOSIN</name>
<protein>
    <submittedName>
        <fullName evidence="3">Uncharacterized protein</fullName>
    </submittedName>
</protein>
<dbReference type="Proteomes" id="UP001652663">
    <property type="component" value="Chromosome 5"/>
</dbReference>
<evidence type="ECO:0000313" key="2">
    <source>
        <dbReference type="Proteomes" id="UP001652663"/>
    </source>
</evidence>
<gene>
    <name evidence="3" type="primary">LOC139183158</name>
</gene>
<evidence type="ECO:0000313" key="3">
    <source>
        <dbReference type="RefSeq" id="XP_070645732.1"/>
    </source>
</evidence>
<reference evidence="3" key="1">
    <citation type="submission" date="2025-08" db="UniProtKB">
        <authorList>
            <consortium name="RefSeq"/>
        </authorList>
    </citation>
    <scope>IDENTIFICATION</scope>
    <source>
        <tissue evidence="3">Blood</tissue>
    </source>
</reference>
<feature type="region of interest" description="Disordered" evidence="1">
    <location>
        <begin position="1"/>
        <end position="25"/>
    </location>
</feature>
<proteinExistence type="predicted"/>
<dbReference type="RefSeq" id="XP_070645732.1">
    <property type="nucleotide sequence ID" value="XM_070789631.1"/>
</dbReference>